<evidence type="ECO:0000313" key="8">
    <source>
        <dbReference type="Proteomes" id="UP000294355"/>
    </source>
</evidence>
<evidence type="ECO:0000256" key="1">
    <source>
        <dbReference type="ARBA" id="ARBA00004651"/>
    </source>
</evidence>
<feature type="transmembrane region" description="Helical" evidence="6">
    <location>
        <begin position="311"/>
        <end position="329"/>
    </location>
</feature>
<keyword evidence="2" id="KW-1003">Cell membrane</keyword>
<evidence type="ECO:0000256" key="4">
    <source>
        <dbReference type="ARBA" id="ARBA00022989"/>
    </source>
</evidence>
<evidence type="ECO:0000256" key="5">
    <source>
        <dbReference type="ARBA" id="ARBA00023136"/>
    </source>
</evidence>
<dbReference type="EMBL" id="LS999521">
    <property type="protein sequence ID" value="VAX46424.1"/>
    <property type="molecule type" value="Genomic_DNA"/>
</dbReference>
<feature type="transmembrane region" description="Helical" evidence="6">
    <location>
        <begin position="204"/>
        <end position="226"/>
    </location>
</feature>
<feature type="transmembrane region" description="Helical" evidence="6">
    <location>
        <begin position="138"/>
        <end position="155"/>
    </location>
</feature>
<evidence type="ECO:0000256" key="6">
    <source>
        <dbReference type="SAM" id="Phobius"/>
    </source>
</evidence>
<name>A0A446ZPJ0_ACICA</name>
<evidence type="ECO:0000256" key="2">
    <source>
        <dbReference type="ARBA" id="ARBA00022475"/>
    </source>
</evidence>
<dbReference type="RefSeq" id="WP_133976005.1">
    <property type="nucleotide sequence ID" value="NZ_LS999521.1"/>
</dbReference>
<dbReference type="InterPro" id="IPR050833">
    <property type="entry name" value="Poly_Biosynth_Transport"/>
</dbReference>
<dbReference type="OrthoDB" id="6677961at2"/>
<dbReference type="PANTHER" id="PTHR30250:SF11">
    <property type="entry name" value="O-ANTIGEN TRANSPORTER-RELATED"/>
    <property type="match status" value="1"/>
</dbReference>
<keyword evidence="5 6" id="KW-0472">Membrane</keyword>
<feature type="transmembrane region" description="Helical" evidence="6">
    <location>
        <begin position="279"/>
        <end position="305"/>
    </location>
</feature>
<dbReference type="Proteomes" id="UP000294355">
    <property type="component" value="Chromosome"/>
</dbReference>
<feature type="transmembrane region" description="Helical" evidence="6">
    <location>
        <begin position="104"/>
        <end position="126"/>
    </location>
</feature>
<organism evidence="7 8">
    <name type="scientific">Acinetobacter calcoaceticus</name>
    <dbReference type="NCBI Taxonomy" id="471"/>
    <lineage>
        <taxon>Bacteria</taxon>
        <taxon>Pseudomonadati</taxon>
        <taxon>Pseudomonadota</taxon>
        <taxon>Gammaproteobacteria</taxon>
        <taxon>Moraxellales</taxon>
        <taxon>Moraxellaceae</taxon>
        <taxon>Acinetobacter</taxon>
        <taxon>Acinetobacter calcoaceticus/baumannii complex</taxon>
    </lineage>
</organism>
<dbReference type="PANTHER" id="PTHR30250">
    <property type="entry name" value="PST FAMILY PREDICTED COLANIC ACID TRANSPORTER"/>
    <property type="match status" value="1"/>
</dbReference>
<feature type="transmembrane region" description="Helical" evidence="6">
    <location>
        <begin position="373"/>
        <end position="394"/>
    </location>
</feature>
<keyword evidence="3 6" id="KW-0812">Transmembrane</keyword>
<accession>A0A446ZPJ0</accession>
<dbReference type="AlphaFoldDB" id="A0A446ZPJ0"/>
<comment type="subcellular location">
    <subcellularLocation>
        <location evidence="1">Cell membrane</location>
        <topology evidence="1">Multi-pass membrane protein</topology>
    </subcellularLocation>
</comment>
<proteinExistence type="predicted"/>
<protein>
    <submittedName>
        <fullName evidence="7">Polysaccharide biosynthesis protein</fullName>
    </submittedName>
</protein>
<feature type="transmembrane region" description="Helical" evidence="6">
    <location>
        <begin position="7"/>
        <end position="25"/>
    </location>
</feature>
<evidence type="ECO:0000313" key="7">
    <source>
        <dbReference type="EMBL" id="VAX46424.1"/>
    </source>
</evidence>
<feature type="transmembrane region" description="Helical" evidence="6">
    <location>
        <begin position="350"/>
        <end position="367"/>
    </location>
</feature>
<evidence type="ECO:0000256" key="3">
    <source>
        <dbReference type="ARBA" id="ARBA00022692"/>
    </source>
</evidence>
<feature type="transmembrane region" description="Helical" evidence="6">
    <location>
        <begin position="37"/>
        <end position="60"/>
    </location>
</feature>
<reference evidence="7 8" key="1">
    <citation type="submission" date="2018-08" db="EMBL/GenBank/DDBJ databases">
        <authorList>
            <person name="Gonzaga-Molto A."/>
        </authorList>
    </citation>
    <scope>NUCLEOTIDE SEQUENCE [LARGE SCALE GENOMIC DNA]</scope>
    <source>
        <strain evidence="7">Acinetobacter calcoaceticus str. 2117</strain>
    </source>
</reference>
<dbReference type="GO" id="GO:0005886">
    <property type="term" value="C:plasma membrane"/>
    <property type="evidence" value="ECO:0007669"/>
    <property type="project" value="UniProtKB-SubCell"/>
</dbReference>
<sequence>MKILSKLIAGGIIIQLLVAVSVMISSRLYKPEVFGELGWYLSFASVFSIVAALRFDYIVLSDRVNEEEKKEFFSNAIVVSLLIFSLLSLCTIIANSIFSFKYSITYLLLFCLSLSFFNLLSQYLILIKDYKKFIFYKTNQLILQIILIVGFYYYFSEKGLLLANIFPQLIISLLFFWLIRNNLSFNYKNFKIFIRKNLGEGLKNSFLTFIQYSTPVIPVLFGGYIFDKSQIGAYFLFSQTMAVPFSLVRRNVLILFNGEYSDPGKIRKLFEHVLTTRNVLIATGVFLSLLVFLVFCSKYIIIMFFGREWLMFSWLLSLLFVYYFIDALLQPLTTLYPLWGEVNKALGFEVTRFISVAIILPLIAFFAKLSFLYFIILFLIIMLLIYVVNFYSILKYVKRLK</sequence>
<feature type="transmembrane region" description="Helical" evidence="6">
    <location>
        <begin position="161"/>
        <end position="183"/>
    </location>
</feature>
<keyword evidence="4 6" id="KW-1133">Transmembrane helix</keyword>
<feature type="transmembrane region" description="Helical" evidence="6">
    <location>
        <begin position="72"/>
        <end position="98"/>
    </location>
</feature>
<gene>
    <name evidence="7" type="ORF">AC2117_03660</name>
</gene>
<feature type="transmembrane region" description="Helical" evidence="6">
    <location>
        <begin position="232"/>
        <end position="258"/>
    </location>
</feature>